<protein>
    <submittedName>
        <fullName evidence="2">Uncharacterized protein</fullName>
    </submittedName>
</protein>
<feature type="region of interest" description="Disordered" evidence="1">
    <location>
        <begin position="332"/>
        <end position="355"/>
    </location>
</feature>
<feature type="compositionally biased region" description="Polar residues" evidence="1">
    <location>
        <begin position="333"/>
        <end position="346"/>
    </location>
</feature>
<sequence>MPRKTTGQQQSQQSGAGHGNMGRDKNQDLTSIGPSLASKHGIQKRESDSGMSIVDSMQRRNSNAEMGLVNTSHGRGPQNRMVTGVHTNELEASIDRPDGSQIITTPQTVLETRQVALSAEAARQDRIAEAKSRNELIEAYSSAGKPRRSRGTRNRGALQSRVTEVETVAEILCAECGSNTHTLKGCITTMSGDIRGCVFCNNMSHATDTCGQFMDLSMGQRVKLLVTDRAGMPPILTEVPWWVWLYKFLTTPHTKGQPIPDAFPWRTEFARDIHDGKRGSKSVQEYQSDLDRSHDIRVLPPDERIQVMDDVFSHFWQKEGRVWPARLNELPIPTQTNTEGTSSAEGTANVDAPDKAEVQSLRDTVVRQAIQLGEQDKEIERLKKQYADLERRLA</sequence>
<evidence type="ECO:0000313" key="3">
    <source>
        <dbReference type="Proteomes" id="UP000574317"/>
    </source>
</evidence>
<feature type="compositionally biased region" description="Low complexity" evidence="1">
    <location>
        <begin position="1"/>
        <end position="15"/>
    </location>
</feature>
<proteinExistence type="predicted"/>
<evidence type="ECO:0000313" key="2">
    <source>
        <dbReference type="EMBL" id="KAF5533603.1"/>
    </source>
</evidence>
<comment type="caution">
    <text evidence="2">The sequence shown here is derived from an EMBL/GenBank/DDBJ whole genome shotgun (WGS) entry which is preliminary data.</text>
</comment>
<dbReference type="AlphaFoldDB" id="A0A8H5MM16"/>
<dbReference type="EMBL" id="JAAOAO010000671">
    <property type="protein sequence ID" value="KAF5533603.1"/>
    <property type="molecule type" value="Genomic_DNA"/>
</dbReference>
<evidence type="ECO:0000256" key="1">
    <source>
        <dbReference type="SAM" id="MobiDB-lite"/>
    </source>
</evidence>
<name>A0A8H5MM16_9HYPO</name>
<gene>
    <name evidence="2" type="ORF">FNAPI_12620</name>
</gene>
<reference evidence="2 3" key="1">
    <citation type="submission" date="2020-05" db="EMBL/GenBank/DDBJ databases">
        <title>Identification and distribution of gene clusters putatively required for synthesis of sphingolipid metabolism inhibitors in phylogenetically diverse species of the filamentous fungus Fusarium.</title>
        <authorList>
            <person name="Kim H.-S."/>
            <person name="Busman M."/>
            <person name="Brown D.W."/>
            <person name="Divon H."/>
            <person name="Uhlig S."/>
            <person name="Proctor R.H."/>
        </authorList>
    </citation>
    <scope>NUCLEOTIDE SEQUENCE [LARGE SCALE GENOMIC DNA]</scope>
    <source>
        <strain evidence="2 3">NRRL 25196</strain>
    </source>
</reference>
<feature type="region of interest" description="Disordered" evidence="1">
    <location>
        <begin position="138"/>
        <end position="157"/>
    </location>
</feature>
<dbReference type="Proteomes" id="UP000574317">
    <property type="component" value="Unassembled WGS sequence"/>
</dbReference>
<feature type="region of interest" description="Disordered" evidence="1">
    <location>
        <begin position="1"/>
        <end position="52"/>
    </location>
</feature>
<accession>A0A8H5MM16</accession>
<organism evidence="2 3">
    <name type="scientific">Fusarium napiforme</name>
    <dbReference type="NCBI Taxonomy" id="42672"/>
    <lineage>
        <taxon>Eukaryota</taxon>
        <taxon>Fungi</taxon>
        <taxon>Dikarya</taxon>
        <taxon>Ascomycota</taxon>
        <taxon>Pezizomycotina</taxon>
        <taxon>Sordariomycetes</taxon>
        <taxon>Hypocreomycetidae</taxon>
        <taxon>Hypocreales</taxon>
        <taxon>Nectriaceae</taxon>
        <taxon>Fusarium</taxon>
        <taxon>Fusarium fujikuroi species complex</taxon>
    </lineage>
</organism>
<keyword evidence="3" id="KW-1185">Reference proteome</keyword>